<dbReference type="CDD" id="cd04186">
    <property type="entry name" value="GT_2_like_c"/>
    <property type="match status" value="1"/>
</dbReference>
<dbReference type="PANTHER" id="PTHR43685:SF2">
    <property type="entry name" value="GLYCOSYLTRANSFERASE 2-LIKE DOMAIN-CONTAINING PROTEIN"/>
    <property type="match status" value="1"/>
</dbReference>
<feature type="domain" description="Glycosyltransferase 2-like" evidence="1">
    <location>
        <begin position="7"/>
        <end position="137"/>
    </location>
</feature>
<dbReference type="InterPro" id="IPR050834">
    <property type="entry name" value="Glycosyltransf_2"/>
</dbReference>
<organism evidence="2 3">
    <name type="scientific">Lysinibacillus louembei</name>
    <dbReference type="NCBI Taxonomy" id="1470088"/>
    <lineage>
        <taxon>Bacteria</taxon>
        <taxon>Bacillati</taxon>
        <taxon>Bacillota</taxon>
        <taxon>Bacilli</taxon>
        <taxon>Bacillales</taxon>
        <taxon>Bacillaceae</taxon>
        <taxon>Lysinibacillus</taxon>
    </lineage>
</organism>
<dbReference type="PANTHER" id="PTHR43685">
    <property type="entry name" value="GLYCOSYLTRANSFERASE"/>
    <property type="match status" value="1"/>
</dbReference>
<accession>A0ABZ0RYJ5</accession>
<dbReference type="Pfam" id="PF00535">
    <property type="entry name" value="Glycos_transf_2"/>
    <property type="match status" value="2"/>
</dbReference>
<dbReference type="Proteomes" id="UP001322664">
    <property type="component" value="Chromosome"/>
</dbReference>
<gene>
    <name evidence="2" type="ORF">R6U77_01935</name>
</gene>
<evidence type="ECO:0000313" key="3">
    <source>
        <dbReference type="Proteomes" id="UP001322664"/>
    </source>
</evidence>
<sequence length="573" mass="67387">MQISIDIIVVIYNSERWIGDFLNSLKKQHYPLEKIHITFVDNNSKDKSYDLLNSCIFKEKFGDYTILKQEKNIGFGAANNIAASKTNQSHIYFLNIDTELHQDTLINIVNQALIDEGIVGAWESRQFPYEHPKHYNPVTLEVSWSSAAALLVRRECFQKIGGFDEEIFMYGEDVDLSWRIRAAGYRIHYVPQSIIYHYTFEKSKVNKDNELLNIIGSNLFLRYRYGSFKDIILGYVMCLLWAIKHRNFKFHLKLSQILIKSFSKMFKRKPNNLVANFCGWNYEIHRLGHEFHNSLLLETPLVSIIVRTNQRPEMLREALTTIKNQTYQNIEIIVVEDGFPKSKKLVEKSFKNLNIKYHATIEKVGRTKLANIGLALATGEYFNFLDDDDLLYADHIEVLVTSLINNPSYKIAYSIAFETPTKLVSMNPYIYEEIHYSIEFNSKFDRQLLLTQNYFPIQTVLFAREVYDKLGGMDESMEVLEDWDYWLKLSTQYDFLYIEKITSIYKVPFQKTDALTRKQELIEQTEYIREKYATNNINIPSRQSNFKKKVISNFKINQCEVSKILKFKIKQKY</sequence>
<dbReference type="RefSeq" id="WP_319837221.1">
    <property type="nucleotide sequence ID" value="NZ_CP137624.1"/>
</dbReference>
<feature type="domain" description="Glycosyltransferase 2-like" evidence="1">
    <location>
        <begin position="303"/>
        <end position="458"/>
    </location>
</feature>
<dbReference type="Pfam" id="PF13641">
    <property type="entry name" value="Glyco_tranf_2_3"/>
    <property type="match status" value="1"/>
</dbReference>
<reference evidence="2 3" key="1">
    <citation type="submission" date="2023-09" db="EMBL/GenBank/DDBJ databases">
        <authorList>
            <person name="Page C.A."/>
            <person name="Perez-Diaz I.M."/>
        </authorList>
    </citation>
    <scope>NUCLEOTIDE SEQUENCE [LARGE SCALE GENOMIC DNA]</scope>
    <source>
        <strain evidence="2 3">Ll15</strain>
    </source>
</reference>
<evidence type="ECO:0000313" key="2">
    <source>
        <dbReference type="EMBL" id="WPK12479.1"/>
    </source>
</evidence>
<keyword evidence="3" id="KW-1185">Reference proteome</keyword>
<dbReference type="InterPro" id="IPR029044">
    <property type="entry name" value="Nucleotide-diphossugar_trans"/>
</dbReference>
<name>A0ABZ0RYJ5_9BACI</name>
<dbReference type="EMBL" id="CP137624">
    <property type="protein sequence ID" value="WPK12479.1"/>
    <property type="molecule type" value="Genomic_DNA"/>
</dbReference>
<protein>
    <submittedName>
        <fullName evidence="2">Glycosyltransferase family 2 protein</fullName>
    </submittedName>
</protein>
<dbReference type="SUPFAM" id="SSF53448">
    <property type="entry name" value="Nucleotide-diphospho-sugar transferases"/>
    <property type="match status" value="2"/>
</dbReference>
<dbReference type="Gene3D" id="3.90.550.10">
    <property type="entry name" value="Spore Coat Polysaccharide Biosynthesis Protein SpsA, Chain A"/>
    <property type="match status" value="2"/>
</dbReference>
<proteinExistence type="predicted"/>
<evidence type="ECO:0000259" key="1">
    <source>
        <dbReference type="Pfam" id="PF00535"/>
    </source>
</evidence>
<dbReference type="InterPro" id="IPR001173">
    <property type="entry name" value="Glyco_trans_2-like"/>
</dbReference>